<dbReference type="CDD" id="cd00831">
    <property type="entry name" value="CHS_like"/>
    <property type="match status" value="1"/>
</dbReference>
<name>A0A7N0TDA7_KALFE</name>
<dbReference type="InterPro" id="IPR013747">
    <property type="entry name" value="ACP_syn_III_C"/>
</dbReference>
<evidence type="ECO:0000256" key="8">
    <source>
        <dbReference type="SAM" id="Phobius"/>
    </source>
</evidence>
<comment type="catalytic activity">
    <reaction evidence="5">
        <text>a very-long-chain acyl-CoA + malonyl-CoA + H(+) = a very-long-chain 3-oxoacyl-CoA + CO2 + CoA</text>
        <dbReference type="Rhea" id="RHEA:32727"/>
        <dbReference type="ChEBI" id="CHEBI:15378"/>
        <dbReference type="ChEBI" id="CHEBI:16526"/>
        <dbReference type="ChEBI" id="CHEBI:57287"/>
        <dbReference type="ChEBI" id="CHEBI:57384"/>
        <dbReference type="ChEBI" id="CHEBI:90725"/>
        <dbReference type="ChEBI" id="CHEBI:90736"/>
        <dbReference type="EC" id="2.3.1.199"/>
    </reaction>
</comment>
<dbReference type="EnsemblPlants" id="Kaladp0033s0215.1.v1.1">
    <property type="protein sequence ID" value="Kaladp0033s0215.1.v1.1.CDS.1"/>
    <property type="gene ID" value="Kaladp0033s0215.v1.1"/>
</dbReference>
<dbReference type="Pfam" id="PF08392">
    <property type="entry name" value="FAE1_CUT1_RppA"/>
    <property type="match status" value="1"/>
</dbReference>
<evidence type="ECO:0000259" key="10">
    <source>
        <dbReference type="Pfam" id="PF08541"/>
    </source>
</evidence>
<dbReference type="UniPathway" id="UPA00094"/>
<dbReference type="Proteomes" id="UP000594263">
    <property type="component" value="Unplaced"/>
</dbReference>
<evidence type="ECO:0000256" key="1">
    <source>
        <dbReference type="ARBA" id="ARBA00005194"/>
    </source>
</evidence>
<comment type="pathway">
    <text evidence="1 6">Lipid metabolism; fatty acid biosynthesis.</text>
</comment>
<comment type="similarity">
    <text evidence="2 6">Belongs to the thiolase-like superfamily. Chalcone/stilbene synthases family.</text>
</comment>
<dbReference type="SUPFAM" id="SSF53901">
    <property type="entry name" value="Thiolase-like"/>
    <property type="match status" value="2"/>
</dbReference>
<feature type="transmembrane region" description="Helical" evidence="8">
    <location>
        <begin position="42"/>
        <end position="63"/>
    </location>
</feature>
<dbReference type="Gramene" id="Kaladp0033s0215.1.v1.1">
    <property type="protein sequence ID" value="Kaladp0033s0215.1.v1.1.CDS.1"/>
    <property type="gene ID" value="Kaladp0033s0215.v1.1"/>
</dbReference>
<evidence type="ECO:0000256" key="6">
    <source>
        <dbReference type="PIRNR" id="PIRNR036417"/>
    </source>
</evidence>
<feature type="active site" evidence="7">
    <location>
        <position position="284"/>
    </location>
</feature>
<dbReference type="GO" id="GO:0006633">
    <property type="term" value="P:fatty acid biosynthetic process"/>
    <property type="evidence" value="ECO:0007669"/>
    <property type="project" value="UniProtKB-UniPathway"/>
</dbReference>
<dbReference type="GO" id="GO:0016020">
    <property type="term" value="C:membrane"/>
    <property type="evidence" value="ECO:0007669"/>
    <property type="project" value="InterPro"/>
</dbReference>
<feature type="active site" evidence="7">
    <location>
        <position position="372"/>
    </location>
</feature>
<sequence>MALEGCFIKLCLLALTVAMVAKRAFGKAHQLWLIEQQFDSILVIGAIFAFLVSAIFTTACILARQVPVYLVDHSSYRSPNRLKRSTSQIIENIARSREFDQPALDFMRKIMDRSGLGDATGVPEAMLHVPRERSIAAARDEAERVMFGALDDLLESSGIRPGDIDILIVNCSLFSPAPSLTSVIVNKYKMSRTDIRTYNLAGMGCSAEVIAIGLANDLLQVRRDSCAVVVSTENITRNGYVGNDKSMLLPNCIFRIGAAAVLLTNKPEDSKIAKYRLDKLVRTHRGSHDESYKCVYQQEDERGSVGVSLSRDLPKIAGEGLKSHLNALGPLVLPIREQLRFLASLMRKKLLDSNSKPYIPNFKLAFEHFCIHAGGRAVIDLLEKALALSPLDVEASRMTLHRFGNTSSSSVWYELAYVEAKGRVRRGDRVWQLAFGSGLKCNSAVWVALRHVAPPAVSPWADCIDQYPVSTSA</sequence>
<dbReference type="Pfam" id="PF08541">
    <property type="entry name" value="ACP_syn_III_C"/>
    <property type="match status" value="1"/>
</dbReference>
<keyword evidence="8" id="KW-0812">Transmembrane</keyword>
<accession>A0A7N0TDA7</accession>
<protein>
    <recommendedName>
        <fullName evidence="6">3-ketoacyl-CoA synthase</fullName>
        <ecNumber evidence="6">2.3.1.-</ecNumber>
    </recommendedName>
</protein>
<feature type="active site" evidence="7">
    <location>
        <position position="405"/>
    </location>
</feature>
<evidence type="ECO:0000313" key="11">
    <source>
        <dbReference type="EnsemblPlants" id="Kaladp0033s0215.1.v1.1.CDS.1"/>
    </source>
</evidence>
<proteinExistence type="inferred from homology"/>
<dbReference type="GO" id="GO:0009922">
    <property type="term" value="F:fatty acid elongase activity"/>
    <property type="evidence" value="ECO:0007669"/>
    <property type="project" value="UniProtKB-EC"/>
</dbReference>
<reference evidence="11" key="1">
    <citation type="submission" date="2021-01" db="UniProtKB">
        <authorList>
            <consortium name="EnsemblPlants"/>
        </authorList>
    </citation>
    <scope>IDENTIFICATION</scope>
</reference>
<feature type="active site" evidence="7">
    <location>
        <position position="401"/>
    </location>
</feature>
<feature type="domain" description="FAE" evidence="9">
    <location>
        <begin position="63"/>
        <end position="350"/>
    </location>
</feature>
<evidence type="ECO:0000259" key="9">
    <source>
        <dbReference type="Pfam" id="PF08392"/>
    </source>
</evidence>
<keyword evidence="12" id="KW-1185">Reference proteome</keyword>
<evidence type="ECO:0000256" key="3">
    <source>
        <dbReference type="ARBA" id="ARBA00022679"/>
    </source>
</evidence>
<dbReference type="PANTHER" id="PTHR31561">
    <property type="entry name" value="3-KETOACYL-COA SYNTHASE"/>
    <property type="match status" value="1"/>
</dbReference>
<dbReference type="Gene3D" id="3.40.47.10">
    <property type="match status" value="1"/>
</dbReference>
<dbReference type="AlphaFoldDB" id="A0A7N0TDA7"/>
<keyword evidence="4 6" id="KW-0012">Acyltransferase</keyword>
<evidence type="ECO:0000256" key="4">
    <source>
        <dbReference type="ARBA" id="ARBA00023315"/>
    </source>
</evidence>
<dbReference type="PIRSF" id="PIRSF036417">
    <property type="entry name" value="3-ktacl-CoA_syn"/>
    <property type="match status" value="1"/>
</dbReference>
<dbReference type="InterPro" id="IPR013601">
    <property type="entry name" value="FAE1_typ3_polyketide_synth"/>
</dbReference>
<dbReference type="InterPro" id="IPR012392">
    <property type="entry name" value="3-ktacl-CoA_syn"/>
</dbReference>
<feature type="domain" description="Beta-ketoacyl-[acyl-carrier-protein] synthase III C-terminal" evidence="10">
    <location>
        <begin position="367"/>
        <end position="446"/>
    </location>
</feature>
<dbReference type="EC" id="2.3.1.-" evidence="6"/>
<feature type="active site" evidence="7">
    <location>
        <position position="205"/>
    </location>
</feature>
<keyword evidence="8" id="KW-1133">Transmembrane helix</keyword>
<evidence type="ECO:0000256" key="2">
    <source>
        <dbReference type="ARBA" id="ARBA00005531"/>
    </source>
</evidence>
<evidence type="ECO:0000313" key="12">
    <source>
        <dbReference type="Proteomes" id="UP000594263"/>
    </source>
</evidence>
<evidence type="ECO:0000256" key="7">
    <source>
        <dbReference type="PIRSR" id="PIRSR036417-1"/>
    </source>
</evidence>
<organism evidence="11 12">
    <name type="scientific">Kalanchoe fedtschenkoi</name>
    <name type="common">Lavender scallops</name>
    <name type="synonym">South American air plant</name>
    <dbReference type="NCBI Taxonomy" id="63787"/>
    <lineage>
        <taxon>Eukaryota</taxon>
        <taxon>Viridiplantae</taxon>
        <taxon>Streptophyta</taxon>
        <taxon>Embryophyta</taxon>
        <taxon>Tracheophyta</taxon>
        <taxon>Spermatophyta</taxon>
        <taxon>Magnoliopsida</taxon>
        <taxon>eudicotyledons</taxon>
        <taxon>Gunneridae</taxon>
        <taxon>Pentapetalae</taxon>
        <taxon>Saxifragales</taxon>
        <taxon>Crassulaceae</taxon>
        <taxon>Kalanchoe</taxon>
    </lineage>
</organism>
<keyword evidence="3 6" id="KW-0808">Transferase</keyword>
<keyword evidence="8" id="KW-0472">Membrane</keyword>
<dbReference type="InterPro" id="IPR016039">
    <property type="entry name" value="Thiolase-like"/>
</dbReference>
<evidence type="ECO:0000256" key="5">
    <source>
        <dbReference type="ARBA" id="ARBA00047375"/>
    </source>
</evidence>
<feature type="active site" evidence="7">
    <location>
        <position position="368"/>
    </location>
</feature>